<evidence type="ECO:0000256" key="4">
    <source>
        <dbReference type="ARBA" id="ARBA00022723"/>
    </source>
</evidence>
<keyword evidence="10" id="KW-0804">Transcription</keyword>
<feature type="region of interest" description="Disordered" evidence="12">
    <location>
        <begin position="251"/>
        <end position="270"/>
    </location>
</feature>
<dbReference type="FunFam" id="3.30.160.60:FF:000295">
    <property type="entry name" value="zinc finger protein 19"/>
    <property type="match status" value="2"/>
</dbReference>
<evidence type="ECO:0000313" key="15">
    <source>
        <dbReference type="Proteomes" id="UP000007648"/>
    </source>
</evidence>
<comment type="function">
    <text evidence="1">May be involved in transcriptional regulation.</text>
</comment>
<evidence type="ECO:0000256" key="8">
    <source>
        <dbReference type="ARBA" id="ARBA00023015"/>
    </source>
</evidence>
<proteinExistence type="inferred from homology"/>
<feature type="domain" description="C2H2-type" evidence="13">
    <location>
        <begin position="339"/>
        <end position="359"/>
    </location>
</feature>
<dbReference type="FunFam" id="3.30.160.60:FF:000088">
    <property type="entry name" value="Zinc finger and SCAN domain containing 2"/>
    <property type="match status" value="1"/>
</dbReference>
<keyword evidence="11" id="KW-0539">Nucleus</keyword>
<feature type="domain" description="C2H2-type" evidence="13">
    <location>
        <begin position="686"/>
        <end position="706"/>
    </location>
</feature>
<dbReference type="GeneTree" id="ENSGT00940000162513"/>
<feature type="domain" description="C2H2-type" evidence="13">
    <location>
        <begin position="628"/>
        <end position="650"/>
    </location>
</feature>
<dbReference type="InterPro" id="IPR003309">
    <property type="entry name" value="SCAN_dom"/>
</dbReference>
<dbReference type="FunFam" id="1.10.4020.10:FF:000001">
    <property type="entry name" value="zinc finger protein 263 isoform X1"/>
    <property type="match status" value="1"/>
</dbReference>
<evidence type="ECO:0000256" key="1">
    <source>
        <dbReference type="ARBA" id="ARBA00003767"/>
    </source>
</evidence>
<feature type="domain" description="C2H2-type" evidence="13">
    <location>
        <begin position="423"/>
        <end position="443"/>
    </location>
</feature>
<dbReference type="GO" id="GO:0000978">
    <property type="term" value="F:RNA polymerase II cis-regulatory region sequence-specific DNA binding"/>
    <property type="evidence" value="ECO:0007669"/>
    <property type="project" value="TreeGrafter"/>
</dbReference>
<gene>
    <name evidence="14" type="primary">ZSCAN10</name>
</gene>
<sequence>MLPLAVGLEPSVESVPMPSFQELPTVKLEEFSWDQESIHGGGLSRREACRQRFRHFCYQESAGPKEALSRLRELCCQWLRPEAHTKKQILELLVLEQFLLVLPRDIQDWVRGKHPKNGDEVVTLVEDLQTDLSKARQYSCPLGTYSLGEIYKMVFGHTSRWLMPSEKPTSLITGVEPQNPQLEPAKSLKEGKWSLLAKSKQQLTPGLQGEFHAYQEKGHSPSQEERSRDLELATVLLPTYVSVLHYPGPGIGTQNREKIKQEGSEKPATLPEKMGKDVCLMSNREGLQEIQWGADKQWGPTTSEGKGIGSSSKSEVWEVKVSDVQDKSKPELEETPKKCPECGVSFSQLSCLQAHRRTHDSLKPYQCPCCGKNFGRGSILKLHLRTHTDERPYACSECGECFRQSGHLRKHQQTHSAEMAFLCADCGQGFQQRSSLLRHLHSHAKETEPDIKPAFLCSICGQGFQRQANFQRHLGLHGEEKSLQGAECGKSFPPGANEQQQQQQQQQQAPLEKKPHVCGECGKAFQRSEHLVTHQRIHTGEKPFSCQDCGRAFSQSSQLTSHRRVHTGEKPYACSECGKHFVRRAGLARHMLTHGGERPHHCGQCNKRFSQSQDLSRHQRSHTGERPCRCSECGESFSQSAHLARHQRIHTGEKPHPCDTCGRCFRNSSNLVRHIRTHTGERPYHCKACGRSFRRNAHLQRHLGTHPATDAPEAGKELQEMGGAKEAPQQCKQCGKSFSRGCNLLRHQAIHTGARPYSCSQCGRSFSRNSHLMRHLRTHVKETLY</sequence>
<dbReference type="CDD" id="cd07936">
    <property type="entry name" value="SCAN"/>
    <property type="match status" value="1"/>
</dbReference>
<feature type="domain" description="C2H2-type" evidence="13">
    <location>
        <begin position="574"/>
        <end position="594"/>
    </location>
</feature>
<dbReference type="SUPFAM" id="SSF57667">
    <property type="entry name" value="beta-beta-alpha zinc fingers"/>
    <property type="match status" value="8"/>
</dbReference>
<protein>
    <submittedName>
        <fullName evidence="14">Zinc finger and SCAN domain containing 10</fullName>
    </submittedName>
</protein>
<dbReference type="PANTHER" id="PTHR24393:SF158">
    <property type="entry name" value="C2H2-TYPE DOMAIN-CONTAINING PROTEIN"/>
    <property type="match status" value="1"/>
</dbReference>
<keyword evidence="4" id="KW-0479">Metal-binding</keyword>
<evidence type="ECO:0000256" key="2">
    <source>
        <dbReference type="ARBA" id="ARBA00004123"/>
    </source>
</evidence>
<dbReference type="InterPro" id="IPR036236">
    <property type="entry name" value="Znf_C2H2_sf"/>
</dbReference>
<dbReference type="SUPFAM" id="SSF47353">
    <property type="entry name" value="Retrovirus capsid dimerization domain-like"/>
    <property type="match status" value="1"/>
</dbReference>
<dbReference type="FunFam" id="3.30.160.60:FF:000100">
    <property type="entry name" value="Zinc finger 45-like"/>
    <property type="match status" value="1"/>
</dbReference>
<evidence type="ECO:0000256" key="9">
    <source>
        <dbReference type="ARBA" id="ARBA00023125"/>
    </source>
</evidence>
<reference evidence="14" key="2">
    <citation type="submission" date="2025-08" db="UniProtKB">
        <authorList>
            <consortium name="Ensembl"/>
        </authorList>
    </citation>
    <scope>IDENTIFICATION</scope>
</reference>
<evidence type="ECO:0000256" key="10">
    <source>
        <dbReference type="ARBA" id="ARBA00023163"/>
    </source>
</evidence>
<dbReference type="InterPro" id="IPR013087">
    <property type="entry name" value="Znf_C2H2_type"/>
</dbReference>
<feature type="compositionally biased region" description="Low complexity" evidence="12">
    <location>
        <begin position="499"/>
        <end position="508"/>
    </location>
</feature>
<feature type="region of interest" description="Disordered" evidence="12">
    <location>
        <begin position="485"/>
        <end position="512"/>
    </location>
</feature>
<dbReference type="Pfam" id="PF00096">
    <property type="entry name" value="zf-C2H2"/>
    <property type="match status" value="13"/>
</dbReference>
<reference evidence="14 15" key="1">
    <citation type="journal article" date="2011" name="Proc. Natl. Acad. Sci. U.S.A.">
        <title>Genetic diversity and population structure of the endangered marsupial Sarcophilus harrisii (Tasmanian devil).</title>
        <authorList>
            <person name="Miller W."/>
            <person name="Hayes V.M."/>
            <person name="Ratan A."/>
            <person name="Petersen D.C."/>
            <person name="Wittekindt N.E."/>
            <person name="Miller J."/>
            <person name="Walenz B."/>
            <person name="Knight J."/>
            <person name="Qi J."/>
            <person name="Zhao F."/>
            <person name="Wang Q."/>
            <person name="Bedoya-Reina O.C."/>
            <person name="Katiyar N."/>
            <person name="Tomsho L.P."/>
            <person name="Kasson L.M."/>
            <person name="Hardie R.A."/>
            <person name="Woodbridge P."/>
            <person name="Tindall E.A."/>
            <person name="Bertelsen M.F."/>
            <person name="Dixon D."/>
            <person name="Pyecroft S."/>
            <person name="Helgen K.M."/>
            <person name="Lesk A.M."/>
            <person name="Pringle T.H."/>
            <person name="Patterson N."/>
            <person name="Zhang Y."/>
            <person name="Kreiss A."/>
            <person name="Woods G.M."/>
            <person name="Jones M.E."/>
            <person name="Schuster S.C."/>
        </authorList>
    </citation>
    <scope>NUCLEOTIDE SEQUENCE [LARGE SCALE GENOMIC DNA]</scope>
</reference>
<dbReference type="Pfam" id="PF02023">
    <property type="entry name" value="SCAN"/>
    <property type="match status" value="1"/>
</dbReference>
<keyword evidence="6" id="KW-0863">Zinc-finger</keyword>
<keyword evidence="5" id="KW-0677">Repeat</keyword>
<feature type="compositionally biased region" description="Basic and acidic residues" evidence="12">
    <location>
        <begin position="255"/>
        <end position="265"/>
    </location>
</feature>
<comment type="subcellular location">
    <subcellularLocation>
        <location evidence="2">Nucleus</location>
    </subcellularLocation>
</comment>
<evidence type="ECO:0000259" key="13">
    <source>
        <dbReference type="PROSITE" id="PS00028"/>
    </source>
</evidence>
<dbReference type="FunFam" id="3.30.160.60:FF:001243">
    <property type="entry name" value="myeloid zinc finger 1 isoform X1"/>
    <property type="match status" value="1"/>
</dbReference>
<dbReference type="GO" id="GO:0005634">
    <property type="term" value="C:nucleus"/>
    <property type="evidence" value="ECO:0007669"/>
    <property type="project" value="UniProtKB-SubCell"/>
</dbReference>
<evidence type="ECO:0000256" key="12">
    <source>
        <dbReference type="SAM" id="MobiDB-lite"/>
    </source>
</evidence>
<dbReference type="SMART" id="SM00355">
    <property type="entry name" value="ZnF_C2H2"/>
    <property type="match status" value="14"/>
</dbReference>
<comment type="similarity">
    <text evidence="3">Belongs to the krueppel C2H2-type zinc-finger protein family.</text>
</comment>
<keyword evidence="7" id="KW-0862">Zinc</keyword>
<dbReference type="FunFam" id="3.30.160.60:FF:000446">
    <property type="entry name" value="Zinc finger protein"/>
    <property type="match status" value="1"/>
</dbReference>
<dbReference type="FunFam" id="3.30.160.60:FF:001727">
    <property type="entry name" value="Zinc finger protein 350"/>
    <property type="match status" value="1"/>
</dbReference>
<feature type="domain" description="C2H2-type" evidence="13">
    <location>
        <begin position="731"/>
        <end position="751"/>
    </location>
</feature>
<evidence type="ECO:0000256" key="11">
    <source>
        <dbReference type="ARBA" id="ARBA00023242"/>
    </source>
</evidence>
<accession>A0A7N4PK32</accession>
<dbReference type="FunFam" id="3.30.160.60:FF:001080">
    <property type="entry name" value="Zinc finger and SCAN domain containing 10"/>
    <property type="match status" value="1"/>
</dbReference>
<evidence type="ECO:0000256" key="7">
    <source>
        <dbReference type="ARBA" id="ARBA00022833"/>
    </source>
</evidence>
<dbReference type="PANTHER" id="PTHR24393">
    <property type="entry name" value="ZINC FINGER PROTEIN"/>
    <property type="match status" value="1"/>
</dbReference>
<feature type="domain" description="C2H2-type" evidence="13">
    <location>
        <begin position="518"/>
        <end position="538"/>
    </location>
</feature>
<feature type="domain" description="C2H2-type" evidence="13">
    <location>
        <begin position="602"/>
        <end position="622"/>
    </location>
</feature>
<feature type="domain" description="C2H2-type" evidence="13">
    <location>
        <begin position="395"/>
        <end position="415"/>
    </location>
</feature>
<dbReference type="GO" id="GO:0001228">
    <property type="term" value="F:DNA-binding transcription activator activity, RNA polymerase II-specific"/>
    <property type="evidence" value="ECO:0007669"/>
    <property type="project" value="TreeGrafter"/>
</dbReference>
<dbReference type="FunFam" id="3.30.160.60:FF:002343">
    <property type="entry name" value="Zinc finger protein 33A"/>
    <property type="match status" value="1"/>
</dbReference>
<dbReference type="Gene3D" id="1.10.4020.10">
    <property type="entry name" value="DNA breaking-rejoining enzymes"/>
    <property type="match status" value="1"/>
</dbReference>
<evidence type="ECO:0000256" key="5">
    <source>
        <dbReference type="ARBA" id="ARBA00022737"/>
    </source>
</evidence>
<dbReference type="InParanoid" id="A0A7N4PK32"/>
<reference evidence="14" key="3">
    <citation type="submission" date="2025-09" db="UniProtKB">
        <authorList>
            <consortium name="Ensembl"/>
        </authorList>
    </citation>
    <scope>IDENTIFICATION</scope>
</reference>
<dbReference type="GO" id="GO:0008270">
    <property type="term" value="F:zinc ion binding"/>
    <property type="evidence" value="ECO:0007669"/>
    <property type="project" value="UniProtKB-KW"/>
</dbReference>
<keyword evidence="8" id="KW-0805">Transcription regulation</keyword>
<feature type="domain" description="C2H2-type" evidence="13">
    <location>
        <begin position="367"/>
        <end position="387"/>
    </location>
</feature>
<feature type="domain" description="C2H2-type" evidence="13">
    <location>
        <begin position="658"/>
        <end position="678"/>
    </location>
</feature>
<dbReference type="PROSITE" id="PS00028">
    <property type="entry name" value="ZINC_FINGER_C2H2_1"/>
    <property type="match status" value="14"/>
</dbReference>
<name>A0A7N4PK32_SARHA</name>
<dbReference type="InterPro" id="IPR038269">
    <property type="entry name" value="SCAN_sf"/>
</dbReference>
<feature type="domain" description="C2H2-type" evidence="13">
    <location>
        <begin position="546"/>
        <end position="566"/>
    </location>
</feature>
<evidence type="ECO:0000256" key="3">
    <source>
        <dbReference type="ARBA" id="ARBA00006991"/>
    </source>
</evidence>
<dbReference type="Ensembl" id="ENSSHAT00000024866.1">
    <property type="protein sequence ID" value="ENSSHAP00000039634.1"/>
    <property type="gene ID" value="ENSSHAG00000031007.1"/>
</dbReference>
<keyword evidence="15" id="KW-1185">Reference proteome</keyword>
<dbReference type="Gene3D" id="3.30.160.60">
    <property type="entry name" value="Classic Zinc Finger"/>
    <property type="match status" value="14"/>
</dbReference>
<evidence type="ECO:0000256" key="6">
    <source>
        <dbReference type="ARBA" id="ARBA00022771"/>
    </source>
</evidence>
<dbReference type="SMART" id="SM00431">
    <property type="entry name" value="SCAN"/>
    <property type="match status" value="1"/>
</dbReference>
<feature type="domain" description="C2H2-type" evidence="13">
    <location>
        <begin position="457"/>
        <end position="477"/>
    </location>
</feature>
<feature type="domain" description="C2H2-type" evidence="13">
    <location>
        <begin position="759"/>
        <end position="779"/>
    </location>
</feature>
<evidence type="ECO:0000313" key="14">
    <source>
        <dbReference type="Ensembl" id="ENSSHAP00000039634.1"/>
    </source>
</evidence>
<keyword evidence="9" id="KW-0238">DNA-binding</keyword>
<dbReference type="AlphaFoldDB" id="A0A7N4PK32"/>
<organism evidence="14 15">
    <name type="scientific">Sarcophilus harrisii</name>
    <name type="common">Tasmanian devil</name>
    <name type="synonym">Sarcophilus laniarius</name>
    <dbReference type="NCBI Taxonomy" id="9305"/>
    <lineage>
        <taxon>Eukaryota</taxon>
        <taxon>Metazoa</taxon>
        <taxon>Chordata</taxon>
        <taxon>Craniata</taxon>
        <taxon>Vertebrata</taxon>
        <taxon>Euteleostomi</taxon>
        <taxon>Mammalia</taxon>
        <taxon>Metatheria</taxon>
        <taxon>Dasyuromorphia</taxon>
        <taxon>Dasyuridae</taxon>
        <taxon>Sarcophilus</taxon>
    </lineage>
</organism>
<dbReference type="Proteomes" id="UP000007648">
    <property type="component" value="Unassembled WGS sequence"/>
</dbReference>
<dbReference type="FunFam" id="3.30.160.60:FF:000250">
    <property type="entry name" value="zinc finger protein 197 isoform X1"/>
    <property type="match status" value="1"/>
</dbReference>
<feature type="region of interest" description="Disordered" evidence="12">
    <location>
        <begin position="319"/>
        <end position="338"/>
    </location>
</feature>
<dbReference type="FunFam" id="3.30.160.60:FF:000557">
    <property type="entry name" value="zinc finger and SCAN domain-containing protein 29"/>
    <property type="match status" value="1"/>
</dbReference>
<dbReference type="FunFam" id="3.30.160.60:FF:000931">
    <property type="entry name" value="zinc finger protein 697"/>
    <property type="match status" value="1"/>
</dbReference>